<dbReference type="InterPro" id="IPR013783">
    <property type="entry name" value="Ig-like_fold"/>
</dbReference>
<dbReference type="InterPro" id="IPR036179">
    <property type="entry name" value="Ig-like_dom_sf"/>
</dbReference>
<comment type="caution">
    <text evidence="14">The sequence shown here is derived from an EMBL/GenBank/DDBJ whole genome shotgun (WGS) entry which is preliminary data.</text>
</comment>
<evidence type="ECO:0000256" key="7">
    <source>
        <dbReference type="ARBA" id="ARBA00023157"/>
    </source>
</evidence>
<dbReference type="AlphaFoldDB" id="A0AAD8FYF6"/>
<feature type="chain" id="PRO_5042187634" description="Immunoglobulin V-set domain-containing protein" evidence="12">
    <location>
        <begin position="25"/>
        <end position="205"/>
    </location>
</feature>
<evidence type="ECO:0000256" key="10">
    <source>
        <dbReference type="ARBA" id="ARBA00023319"/>
    </source>
</evidence>
<feature type="transmembrane region" description="Helical" evidence="11">
    <location>
        <begin position="167"/>
        <end position="189"/>
    </location>
</feature>
<dbReference type="GO" id="GO:0009897">
    <property type="term" value="C:external side of plasma membrane"/>
    <property type="evidence" value="ECO:0007669"/>
    <property type="project" value="TreeGrafter"/>
</dbReference>
<proteinExistence type="predicted"/>
<feature type="domain" description="Immunoglobulin V-set" evidence="13">
    <location>
        <begin position="30"/>
        <end position="131"/>
    </location>
</feature>
<sequence>MEFRVNGVLLLAVLMLGCFCSVSASEFVKVPSSVNCTVGQDCILNCSFNVTAGGGWDDKSNMFCRKTETNCDVHGYQGNSGWLSGQHPRYVNRTSLFHAELLQRGDASLLLRRVTEKDAGKYHCDVYAPKQSGWGLIELVLVPAEPTTPPVPAEPAAPAVLEGQHHWFIVVPVVLCVIAGLCVGLKLAVCCWKPNNALTASYSLT</sequence>
<keyword evidence="5 11" id="KW-1133">Transmembrane helix</keyword>
<dbReference type="GO" id="GO:0006955">
    <property type="term" value="P:immune response"/>
    <property type="evidence" value="ECO:0007669"/>
    <property type="project" value="TreeGrafter"/>
</dbReference>
<dbReference type="SUPFAM" id="SSF48726">
    <property type="entry name" value="Immunoglobulin"/>
    <property type="match status" value="1"/>
</dbReference>
<accession>A0AAD8FYF6</accession>
<evidence type="ECO:0000256" key="3">
    <source>
        <dbReference type="ARBA" id="ARBA00022692"/>
    </source>
</evidence>
<keyword evidence="4 12" id="KW-0732">Signal</keyword>
<evidence type="ECO:0000256" key="8">
    <source>
        <dbReference type="ARBA" id="ARBA00023170"/>
    </source>
</evidence>
<evidence type="ECO:0000259" key="13">
    <source>
        <dbReference type="Pfam" id="PF07686"/>
    </source>
</evidence>
<dbReference type="InterPro" id="IPR051713">
    <property type="entry name" value="T-cell_Activation_Regulation"/>
</dbReference>
<dbReference type="InterPro" id="IPR013106">
    <property type="entry name" value="Ig_V-set"/>
</dbReference>
<dbReference type="EMBL" id="JAGXEW010000024">
    <property type="protein sequence ID" value="KAK1158431.1"/>
    <property type="molecule type" value="Genomic_DNA"/>
</dbReference>
<keyword evidence="6 11" id="KW-0472">Membrane</keyword>
<organism evidence="14 15">
    <name type="scientific">Acipenser oxyrinchus oxyrinchus</name>
    <dbReference type="NCBI Taxonomy" id="40147"/>
    <lineage>
        <taxon>Eukaryota</taxon>
        <taxon>Metazoa</taxon>
        <taxon>Chordata</taxon>
        <taxon>Craniata</taxon>
        <taxon>Vertebrata</taxon>
        <taxon>Euteleostomi</taxon>
        <taxon>Actinopterygii</taxon>
        <taxon>Chondrostei</taxon>
        <taxon>Acipenseriformes</taxon>
        <taxon>Acipenseridae</taxon>
        <taxon>Acipenser</taxon>
    </lineage>
</organism>
<keyword evidence="15" id="KW-1185">Reference proteome</keyword>
<evidence type="ECO:0000256" key="12">
    <source>
        <dbReference type="SAM" id="SignalP"/>
    </source>
</evidence>
<dbReference type="GO" id="GO:0042102">
    <property type="term" value="P:positive regulation of T cell proliferation"/>
    <property type="evidence" value="ECO:0007669"/>
    <property type="project" value="TreeGrafter"/>
</dbReference>
<comment type="subcellular location">
    <subcellularLocation>
        <location evidence="1">Cell membrane</location>
        <topology evidence="1">Single-pass type I membrane protein</topology>
    </subcellularLocation>
</comment>
<evidence type="ECO:0000256" key="4">
    <source>
        <dbReference type="ARBA" id="ARBA00022729"/>
    </source>
</evidence>
<evidence type="ECO:0000256" key="2">
    <source>
        <dbReference type="ARBA" id="ARBA00022475"/>
    </source>
</evidence>
<keyword evidence="3 11" id="KW-0812">Transmembrane</keyword>
<evidence type="ECO:0000256" key="11">
    <source>
        <dbReference type="SAM" id="Phobius"/>
    </source>
</evidence>
<dbReference type="GO" id="GO:0071222">
    <property type="term" value="P:cellular response to lipopolysaccharide"/>
    <property type="evidence" value="ECO:0007669"/>
    <property type="project" value="TreeGrafter"/>
</dbReference>
<dbReference type="Gene3D" id="2.60.40.10">
    <property type="entry name" value="Immunoglobulins"/>
    <property type="match status" value="1"/>
</dbReference>
<protein>
    <recommendedName>
        <fullName evidence="13">Immunoglobulin V-set domain-containing protein</fullName>
    </recommendedName>
</protein>
<dbReference type="PROSITE" id="PS51257">
    <property type="entry name" value="PROKAR_LIPOPROTEIN"/>
    <property type="match status" value="1"/>
</dbReference>
<name>A0AAD8FYF6_ACIOX</name>
<gene>
    <name evidence="14" type="ORF">AOXY_G23352</name>
</gene>
<keyword evidence="9" id="KW-0325">Glycoprotein</keyword>
<evidence type="ECO:0000256" key="9">
    <source>
        <dbReference type="ARBA" id="ARBA00023180"/>
    </source>
</evidence>
<dbReference type="GO" id="GO:0031295">
    <property type="term" value="P:T cell costimulation"/>
    <property type="evidence" value="ECO:0007669"/>
    <property type="project" value="TreeGrafter"/>
</dbReference>
<evidence type="ECO:0000313" key="14">
    <source>
        <dbReference type="EMBL" id="KAK1158431.1"/>
    </source>
</evidence>
<dbReference type="GO" id="GO:0007166">
    <property type="term" value="P:cell surface receptor signaling pathway"/>
    <property type="evidence" value="ECO:0007669"/>
    <property type="project" value="TreeGrafter"/>
</dbReference>
<evidence type="ECO:0000313" key="15">
    <source>
        <dbReference type="Proteomes" id="UP001230051"/>
    </source>
</evidence>
<evidence type="ECO:0000256" key="5">
    <source>
        <dbReference type="ARBA" id="ARBA00022989"/>
    </source>
</evidence>
<keyword evidence="7" id="KW-1015">Disulfide bond</keyword>
<evidence type="ECO:0000256" key="1">
    <source>
        <dbReference type="ARBA" id="ARBA00004251"/>
    </source>
</evidence>
<dbReference type="Pfam" id="PF07686">
    <property type="entry name" value="V-set"/>
    <property type="match status" value="1"/>
</dbReference>
<dbReference type="Proteomes" id="UP001230051">
    <property type="component" value="Unassembled WGS sequence"/>
</dbReference>
<evidence type="ECO:0000256" key="6">
    <source>
        <dbReference type="ARBA" id="ARBA00023136"/>
    </source>
</evidence>
<dbReference type="GO" id="GO:0042130">
    <property type="term" value="P:negative regulation of T cell proliferation"/>
    <property type="evidence" value="ECO:0007669"/>
    <property type="project" value="TreeGrafter"/>
</dbReference>
<dbReference type="PANTHER" id="PTHR25466">
    <property type="entry name" value="T-LYMPHOCYTE ACTIVATION ANTIGEN"/>
    <property type="match status" value="1"/>
</dbReference>
<keyword evidence="10" id="KW-0393">Immunoglobulin domain</keyword>
<keyword evidence="2" id="KW-1003">Cell membrane</keyword>
<reference evidence="14" key="1">
    <citation type="submission" date="2022-02" db="EMBL/GenBank/DDBJ databases">
        <title>Atlantic sturgeon de novo genome assembly.</title>
        <authorList>
            <person name="Stock M."/>
            <person name="Klopp C."/>
            <person name="Guiguen Y."/>
            <person name="Cabau C."/>
            <person name="Parinello H."/>
            <person name="Santidrian Yebra-Pimentel E."/>
            <person name="Kuhl H."/>
            <person name="Dirks R.P."/>
            <person name="Guessner J."/>
            <person name="Wuertz S."/>
            <person name="Du K."/>
            <person name="Schartl M."/>
        </authorList>
    </citation>
    <scope>NUCLEOTIDE SEQUENCE</scope>
    <source>
        <strain evidence="14">STURGEONOMICS-FGT-2020</strain>
        <tissue evidence="14">Whole blood</tissue>
    </source>
</reference>
<feature type="signal peptide" evidence="12">
    <location>
        <begin position="1"/>
        <end position="24"/>
    </location>
</feature>
<keyword evidence="8" id="KW-0675">Receptor</keyword>
<dbReference type="PANTHER" id="PTHR25466:SF14">
    <property type="entry name" value="BUTYROPHILIN SUBFAMILY 2 MEMBER A2-LIKE-RELATED"/>
    <property type="match status" value="1"/>
</dbReference>